<keyword evidence="7" id="KW-0963">Cytoplasm</keyword>
<organism evidence="18 19">
    <name type="scientific">Sinosporangium siamense</name>
    <dbReference type="NCBI Taxonomy" id="1367973"/>
    <lineage>
        <taxon>Bacteria</taxon>
        <taxon>Bacillati</taxon>
        <taxon>Actinomycetota</taxon>
        <taxon>Actinomycetes</taxon>
        <taxon>Streptosporangiales</taxon>
        <taxon>Streptosporangiaceae</taxon>
        <taxon>Sinosporangium</taxon>
    </lineage>
</organism>
<evidence type="ECO:0000256" key="16">
    <source>
        <dbReference type="SAM" id="Phobius"/>
    </source>
</evidence>
<keyword evidence="12" id="KW-0902">Two-component regulatory system</keyword>
<dbReference type="PRINTS" id="PR00344">
    <property type="entry name" value="BCTRLSENSOR"/>
</dbReference>
<dbReference type="Pfam" id="PF07730">
    <property type="entry name" value="HisKA_3"/>
    <property type="match status" value="1"/>
</dbReference>
<keyword evidence="9" id="KW-0479">Metal-binding</keyword>
<feature type="transmembrane region" description="Helical" evidence="16">
    <location>
        <begin position="12"/>
        <end position="29"/>
    </location>
</feature>
<dbReference type="CDD" id="cd16917">
    <property type="entry name" value="HATPase_UhpB-NarQ-NarX-like"/>
    <property type="match status" value="1"/>
</dbReference>
<dbReference type="InterPro" id="IPR036890">
    <property type="entry name" value="HATPase_C_sf"/>
</dbReference>
<name>A0A919REF9_9ACTN</name>
<dbReference type="InterPro" id="IPR050482">
    <property type="entry name" value="Sensor_HK_TwoCompSys"/>
</dbReference>
<evidence type="ECO:0000256" key="11">
    <source>
        <dbReference type="ARBA" id="ARBA00023004"/>
    </source>
</evidence>
<evidence type="ECO:0000256" key="15">
    <source>
        <dbReference type="ARBA" id="ARBA00030800"/>
    </source>
</evidence>
<dbReference type="GO" id="GO:0046872">
    <property type="term" value="F:metal ion binding"/>
    <property type="evidence" value="ECO:0007669"/>
    <property type="project" value="UniProtKB-KW"/>
</dbReference>
<dbReference type="Gene3D" id="1.20.5.1930">
    <property type="match status" value="1"/>
</dbReference>
<sequence length="367" mass="39663">MNDEETRWLRAFHLLFFACLTVVTGSMLLGEGKPAETPVTLALTAVMGGWYAFFVARHPPRLERLNPNVWHLLVLLTLLYVLIKREPVYQTLLWGMFALPYMLLPGRWGYAGAALLVVTASAADVDPSDISRDPGMLITPLGNVVLVVMVGLFANRLLTHVEQSKTIGVLEERARLAGEIHDTLAQGFSGVIAQLEAAEQNFDDPAALRTRIAQAKLLARENLREARRSVGALRPGPLEHAPLHEALRGVAERWTSEMGIPVGLTVDGEPRALGAEVETTVLRAAQEGLANAAKHSQAKHVTLTLTYMDDEITLDVFDDGKGFDPGEPASGYGLCAMRERAARTGGTVTVESAPGEGTALCLSIPCA</sequence>
<dbReference type="SUPFAM" id="SSF55874">
    <property type="entry name" value="ATPase domain of HSP90 chaperone/DNA topoisomerase II/histidine kinase"/>
    <property type="match status" value="1"/>
</dbReference>
<dbReference type="PANTHER" id="PTHR24421">
    <property type="entry name" value="NITRATE/NITRITE SENSOR PROTEIN NARX-RELATED"/>
    <property type="match status" value="1"/>
</dbReference>
<dbReference type="GO" id="GO:0016020">
    <property type="term" value="C:membrane"/>
    <property type="evidence" value="ECO:0007669"/>
    <property type="project" value="InterPro"/>
</dbReference>
<evidence type="ECO:0000256" key="7">
    <source>
        <dbReference type="ARBA" id="ARBA00022490"/>
    </source>
</evidence>
<dbReference type="GO" id="GO:0046983">
    <property type="term" value="F:protein dimerization activity"/>
    <property type="evidence" value="ECO:0007669"/>
    <property type="project" value="InterPro"/>
</dbReference>
<keyword evidence="19" id="KW-1185">Reference proteome</keyword>
<keyword evidence="8" id="KW-0808">Transferase</keyword>
<dbReference type="GO" id="GO:0000155">
    <property type="term" value="F:phosphorelay sensor kinase activity"/>
    <property type="evidence" value="ECO:0007669"/>
    <property type="project" value="InterPro"/>
</dbReference>
<keyword evidence="6" id="KW-0004">4Fe-4S</keyword>
<evidence type="ECO:0000256" key="4">
    <source>
        <dbReference type="ARBA" id="ARBA00012438"/>
    </source>
</evidence>
<evidence type="ECO:0000256" key="14">
    <source>
        <dbReference type="ARBA" id="ARBA00024827"/>
    </source>
</evidence>
<keyword evidence="13" id="KW-0411">Iron-sulfur</keyword>
<dbReference type="EC" id="2.7.13.3" evidence="4"/>
<dbReference type="PROSITE" id="PS50109">
    <property type="entry name" value="HIS_KIN"/>
    <property type="match status" value="1"/>
</dbReference>
<dbReference type="EMBL" id="BOOW01000013">
    <property type="protein sequence ID" value="GII92108.1"/>
    <property type="molecule type" value="Genomic_DNA"/>
</dbReference>
<comment type="catalytic activity">
    <reaction evidence="1">
        <text>ATP + protein L-histidine = ADP + protein N-phospho-L-histidine.</text>
        <dbReference type="EC" id="2.7.13.3"/>
    </reaction>
</comment>
<dbReference type="InterPro" id="IPR005467">
    <property type="entry name" value="His_kinase_dom"/>
</dbReference>
<evidence type="ECO:0000259" key="17">
    <source>
        <dbReference type="PROSITE" id="PS50109"/>
    </source>
</evidence>
<feature type="transmembrane region" description="Helical" evidence="16">
    <location>
        <begin position="65"/>
        <end position="83"/>
    </location>
</feature>
<dbReference type="RefSeq" id="WP_239128807.1">
    <property type="nucleotide sequence ID" value="NZ_BOOW01000013.1"/>
</dbReference>
<gene>
    <name evidence="18" type="ORF">Ssi02_23390</name>
</gene>
<dbReference type="Pfam" id="PF02518">
    <property type="entry name" value="HATPase_c"/>
    <property type="match status" value="1"/>
</dbReference>
<keyword evidence="16" id="KW-0472">Membrane</keyword>
<keyword evidence="16" id="KW-0812">Transmembrane</keyword>
<feature type="transmembrane region" description="Helical" evidence="16">
    <location>
        <begin position="135"/>
        <end position="154"/>
    </location>
</feature>
<comment type="caution">
    <text evidence="18">The sequence shown here is derived from an EMBL/GenBank/DDBJ whole genome shotgun (WGS) entry which is preliminary data.</text>
</comment>
<evidence type="ECO:0000256" key="2">
    <source>
        <dbReference type="ARBA" id="ARBA00001966"/>
    </source>
</evidence>
<evidence type="ECO:0000256" key="13">
    <source>
        <dbReference type="ARBA" id="ARBA00023014"/>
    </source>
</evidence>
<evidence type="ECO:0000256" key="9">
    <source>
        <dbReference type="ARBA" id="ARBA00022723"/>
    </source>
</evidence>
<comment type="cofactor">
    <cofactor evidence="2">
        <name>[4Fe-4S] cluster</name>
        <dbReference type="ChEBI" id="CHEBI:49883"/>
    </cofactor>
</comment>
<dbReference type="AlphaFoldDB" id="A0A919REF9"/>
<dbReference type="Proteomes" id="UP000606172">
    <property type="component" value="Unassembled WGS sequence"/>
</dbReference>
<evidence type="ECO:0000313" key="19">
    <source>
        <dbReference type="Proteomes" id="UP000606172"/>
    </source>
</evidence>
<evidence type="ECO:0000256" key="5">
    <source>
        <dbReference type="ARBA" id="ARBA00017322"/>
    </source>
</evidence>
<dbReference type="PIRSF" id="PIRSF037434">
    <property type="entry name" value="STHK_ChrS"/>
    <property type="match status" value="1"/>
</dbReference>
<feature type="transmembrane region" description="Helical" evidence="16">
    <location>
        <begin position="35"/>
        <end position="53"/>
    </location>
</feature>
<proteinExistence type="predicted"/>
<evidence type="ECO:0000313" key="18">
    <source>
        <dbReference type="EMBL" id="GII92108.1"/>
    </source>
</evidence>
<keyword evidence="11" id="KW-0408">Iron</keyword>
<feature type="domain" description="Histidine kinase" evidence="17">
    <location>
        <begin position="289"/>
        <end position="367"/>
    </location>
</feature>
<comment type="function">
    <text evidence="14">Member of the two-component regulatory system NreB/NreC involved in the control of dissimilatory nitrate/nitrite reduction in response to oxygen. NreB functions as a direct oxygen sensor histidine kinase which is autophosphorylated, in the absence of oxygen, probably at the conserved histidine residue, and transfers its phosphate group probably to a conserved aspartate residue of NreC. NreB/NreC activates the expression of the nitrate (narGHJI) and nitrite (nir) reductase operons, as well as the putative nitrate transporter gene narT.</text>
</comment>
<dbReference type="InterPro" id="IPR003594">
    <property type="entry name" value="HATPase_dom"/>
</dbReference>
<dbReference type="GO" id="GO:0051539">
    <property type="term" value="F:4 iron, 4 sulfur cluster binding"/>
    <property type="evidence" value="ECO:0007669"/>
    <property type="project" value="UniProtKB-KW"/>
</dbReference>
<dbReference type="PANTHER" id="PTHR24421:SF62">
    <property type="entry name" value="SENSORY TRANSDUCTION HISTIDINE KINASE"/>
    <property type="match status" value="1"/>
</dbReference>
<evidence type="ECO:0000256" key="12">
    <source>
        <dbReference type="ARBA" id="ARBA00023012"/>
    </source>
</evidence>
<keyword evidence="10" id="KW-0418">Kinase</keyword>
<evidence type="ECO:0000256" key="8">
    <source>
        <dbReference type="ARBA" id="ARBA00022679"/>
    </source>
</evidence>
<dbReference type="GO" id="GO:0005737">
    <property type="term" value="C:cytoplasm"/>
    <property type="evidence" value="ECO:0007669"/>
    <property type="project" value="UniProtKB-SubCell"/>
</dbReference>
<comment type="subcellular location">
    <subcellularLocation>
        <location evidence="3">Cytoplasm</location>
    </subcellularLocation>
</comment>
<reference evidence="18" key="1">
    <citation type="submission" date="2021-01" db="EMBL/GenBank/DDBJ databases">
        <title>Whole genome shotgun sequence of Sinosporangium siamense NBRC 109515.</title>
        <authorList>
            <person name="Komaki H."/>
            <person name="Tamura T."/>
        </authorList>
    </citation>
    <scope>NUCLEOTIDE SEQUENCE</scope>
    <source>
        <strain evidence="18">NBRC 109515</strain>
    </source>
</reference>
<keyword evidence="16" id="KW-1133">Transmembrane helix</keyword>
<dbReference type="Gene3D" id="3.30.565.10">
    <property type="entry name" value="Histidine kinase-like ATPase, C-terminal domain"/>
    <property type="match status" value="1"/>
</dbReference>
<accession>A0A919REF9</accession>
<dbReference type="InterPro" id="IPR011712">
    <property type="entry name" value="Sig_transdc_His_kin_sub3_dim/P"/>
</dbReference>
<protein>
    <recommendedName>
        <fullName evidence="5">Oxygen sensor histidine kinase NreB</fullName>
        <ecNumber evidence="4">2.7.13.3</ecNumber>
    </recommendedName>
    <alternativeName>
        <fullName evidence="15">Nitrogen regulation protein B</fullName>
    </alternativeName>
</protein>
<evidence type="ECO:0000256" key="1">
    <source>
        <dbReference type="ARBA" id="ARBA00000085"/>
    </source>
</evidence>
<evidence type="ECO:0000256" key="3">
    <source>
        <dbReference type="ARBA" id="ARBA00004496"/>
    </source>
</evidence>
<dbReference type="InterPro" id="IPR017205">
    <property type="entry name" value="Sig_transdc_His_kinase_ChrS"/>
</dbReference>
<evidence type="ECO:0000256" key="6">
    <source>
        <dbReference type="ARBA" id="ARBA00022485"/>
    </source>
</evidence>
<dbReference type="SMART" id="SM00387">
    <property type="entry name" value="HATPase_c"/>
    <property type="match status" value="1"/>
</dbReference>
<dbReference type="InterPro" id="IPR004358">
    <property type="entry name" value="Sig_transdc_His_kin-like_C"/>
</dbReference>
<evidence type="ECO:0000256" key="10">
    <source>
        <dbReference type="ARBA" id="ARBA00022777"/>
    </source>
</evidence>